<proteinExistence type="predicted"/>
<name>A0A967AQ69_9FLAO</name>
<reference evidence="3" key="2">
    <citation type="submission" date="2020-03" db="EMBL/GenBank/DDBJ databases">
        <title>Flavobacteriaceae bacterium strain TP-CH-4, a member of the family Flavobacteriaceae isolated from a deep-sea seamount.</title>
        <authorList>
            <person name="Zhang D.-C."/>
        </authorList>
    </citation>
    <scope>NUCLEOTIDE SEQUENCE</scope>
    <source>
        <strain evidence="3">TP-CH-4</strain>
    </source>
</reference>
<evidence type="ECO:0000256" key="1">
    <source>
        <dbReference type="SAM" id="MobiDB-lite"/>
    </source>
</evidence>
<organism evidence="3 4">
    <name type="scientific">Pelagihabitans pacificus</name>
    <dbReference type="NCBI Taxonomy" id="2696054"/>
    <lineage>
        <taxon>Bacteria</taxon>
        <taxon>Pseudomonadati</taxon>
        <taxon>Bacteroidota</taxon>
        <taxon>Flavobacteriia</taxon>
        <taxon>Flavobacteriales</taxon>
        <taxon>Flavobacteriaceae</taxon>
        <taxon>Pelagihabitans</taxon>
    </lineage>
</organism>
<evidence type="ECO:0000313" key="4">
    <source>
        <dbReference type="Proteomes" id="UP000707206"/>
    </source>
</evidence>
<feature type="chain" id="PRO_5037055071" description="Secreted protein" evidence="2">
    <location>
        <begin position="22"/>
        <end position="51"/>
    </location>
</feature>
<keyword evidence="4" id="KW-1185">Reference proteome</keyword>
<evidence type="ECO:0008006" key="5">
    <source>
        <dbReference type="Google" id="ProtNLM"/>
    </source>
</evidence>
<dbReference type="Proteomes" id="UP000707206">
    <property type="component" value="Unassembled WGS sequence"/>
</dbReference>
<keyword evidence="2" id="KW-0732">Signal</keyword>
<reference evidence="3" key="1">
    <citation type="submission" date="2019-07" db="EMBL/GenBank/DDBJ databases">
        <authorList>
            <person name="De-Chao Zhang Q."/>
        </authorList>
    </citation>
    <scope>NUCLEOTIDE SEQUENCE</scope>
    <source>
        <strain evidence="3">TP-CH-4</strain>
    </source>
</reference>
<dbReference type="AlphaFoldDB" id="A0A967AQ69"/>
<feature type="signal peptide" evidence="2">
    <location>
        <begin position="1"/>
        <end position="21"/>
    </location>
</feature>
<gene>
    <name evidence="3" type="ORF">FK220_002420</name>
</gene>
<protein>
    <recommendedName>
        <fullName evidence="5">Secreted protein</fullName>
    </recommendedName>
</protein>
<feature type="region of interest" description="Disordered" evidence="1">
    <location>
        <begin position="31"/>
        <end position="51"/>
    </location>
</feature>
<accession>A0A967AQ69</accession>
<dbReference type="PROSITE" id="PS51257">
    <property type="entry name" value="PROKAR_LIPOPROTEIN"/>
    <property type="match status" value="1"/>
</dbReference>
<comment type="caution">
    <text evidence="3">The sequence shown here is derived from an EMBL/GenBank/DDBJ whole genome shotgun (WGS) entry which is preliminary data.</text>
</comment>
<evidence type="ECO:0000256" key="2">
    <source>
        <dbReference type="SAM" id="SignalP"/>
    </source>
</evidence>
<dbReference type="EMBL" id="VIKU02000001">
    <property type="protein sequence ID" value="NHF58179.1"/>
    <property type="molecule type" value="Genomic_DNA"/>
</dbReference>
<sequence>MKKLFCALLIFTFTFSTSSCINDEEYTDLEVLTPEEDESSSKNPIEYGQRQ</sequence>
<evidence type="ECO:0000313" key="3">
    <source>
        <dbReference type="EMBL" id="NHF58179.1"/>
    </source>
</evidence>
<dbReference type="RefSeq" id="WP_166204743.1">
    <property type="nucleotide sequence ID" value="NZ_VIKU02000001.1"/>
</dbReference>